<reference evidence="4" key="1">
    <citation type="journal article" date="2014" name="Proc. Natl. Acad. Sci. U.S.A.">
        <title>Extensive sampling of basidiomycete genomes demonstrates inadequacy of the white-rot/brown-rot paradigm for wood decay fungi.</title>
        <authorList>
            <person name="Riley R."/>
            <person name="Salamov A.A."/>
            <person name="Brown D.W."/>
            <person name="Nagy L.G."/>
            <person name="Floudas D."/>
            <person name="Held B.W."/>
            <person name="Levasseur A."/>
            <person name="Lombard V."/>
            <person name="Morin E."/>
            <person name="Otillar R."/>
            <person name="Lindquist E.A."/>
            <person name="Sun H."/>
            <person name="LaButti K.M."/>
            <person name="Schmutz J."/>
            <person name="Jabbour D."/>
            <person name="Luo H."/>
            <person name="Baker S.E."/>
            <person name="Pisabarro A.G."/>
            <person name="Walton J.D."/>
            <person name="Blanchette R.A."/>
            <person name="Henrissat B."/>
            <person name="Martin F."/>
            <person name="Cullen D."/>
            <person name="Hibbett D.S."/>
            <person name="Grigoriev I.V."/>
        </authorList>
    </citation>
    <scope>NUCLEOTIDE SEQUENCE [LARGE SCALE GENOMIC DNA]</scope>
    <source>
        <strain evidence="4">FD-172 SS1</strain>
    </source>
</reference>
<dbReference type="Proteomes" id="UP000027195">
    <property type="component" value="Unassembled WGS sequence"/>
</dbReference>
<feature type="region of interest" description="Disordered" evidence="2">
    <location>
        <begin position="543"/>
        <end position="622"/>
    </location>
</feature>
<feature type="repeat" description="RCC1" evidence="1">
    <location>
        <begin position="134"/>
        <end position="190"/>
    </location>
</feature>
<dbReference type="PANTHER" id="PTHR45982:SF3">
    <property type="entry name" value="F-BOX PROTEIN POF9"/>
    <property type="match status" value="1"/>
</dbReference>
<evidence type="ECO:0000313" key="3">
    <source>
        <dbReference type="EMBL" id="KDQ13797.1"/>
    </source>
</evidence>
<feature type="repeat" description="RCC1" evidence="1">
    <location>
        <begin position="403"/>
        <end position="456"/>
    </location>
</feature>
<dbReference type="GO" id="GO:0005085">
    <property type="term" value="F:guanyl-nucleotide exchange factor activity"/>
    <property type="evidence" value="ECO:0007669"/>
    <property type="project" value="TreeGrafter"/>
</dbReference>
<dbReference type="PROSITE" id="PS50012">
    <property type="entry name" value="RCC1_3"/>
    <property type="match status" value="3"/>
</dbReference>
<dbReference type="Gene3D" id="2.130.10.30">
    <property type="entry name" value="Regulator of chromosome condensation 1/beta-lactamase-inhibitor protein II"/>
    <property type="match status" value="2"/>
</dbReference>
<gene>
    <name evidence="3" type="ORF">BOTBODRAFT_33233</name>
</gene>
<evidence type="ECO:0008006" key="5">
    <source>
        <dbReference type="Google" id="ProtNLM"/>
    </source>
</evidence>
<feature type="compositionally biased region" description="Basic and acidic residues" evidence="2">
    <location>
        <begin position="543"/>
        <end position="567"/>
    </location>
</feature>
<dbReference type="InterPro" id="IPR051553">
    <property type="entry name" value="Ran_GTPase-activating"/>
</dbReference>
<dbReference type="InParanoid" id="A0A067MPK8"/>
<dbReference type="EMBL" id="KL198041">
    <property type="protein sequence ID" value="KDQ13797.1"/>
    <property type="molecule type" value="Genomic_DNA"/>
</dbReference>
<evidence type="ECO:0000256" key="1">
    <source>
        <dbReference type="PROSITE-ProRule" id="PRU00235"/>
    </source>
</evidence>
<protein>
    <recommendedName>
        <fullName evidence="5">F-box domain-containing protein</fullName>
    </recommendedName>
</protein>
<feature type="compositionally biased region" description="Low complexity" evidence="2">
    <location>
        <begin position="595"/>
        <end position="609"/>
    </location>
</feature>
<dbReference type="STRING" id="930990.A0A067MPK8"/>
<evidence type="ECO:0000313" key="4">
    <source>
        <dbReference type="Proteomes" id="UP000027195"/>
    </source>
</evidence>
<evidence type="ECO:0000256" key="2">
    <source>
        <dbReference type="SAM" id="MobiDB-lite"/>
    </source>
</evidence>
<name>A0A067MPK8_BOTB1</name>
<dbReference type="PANTHER" id="PTHR45982">
    <property type="entry name" value="REGULATOR OF CHROMOSOME CONDENSATION"/>
    <property type="match status" value="1"/>
</dbReference>
<dbReference type="InterPro" id="IPR036047">
    <property type="entry name" value="F-box-like_dom_sf"/>
</dbReference>
<dbReference type="AlphaFoldDB" id="A0A067MPK8"/>
<keyword evidence="4" id="KW-1185">Reference proteome</keyword>
<dbReference type="SUPFAM" id="SSF81383">
    <property type="entry name" value="F-box domain"/>
    <property type="match status" value="1"/>
</dbReference>
<organism evidence="3 4">
    <name type="scientific">Botryobasidium botryosum (strain FD-172 SS1)</name>
    <dbReference type="NCBI Taxonomy" id="930990"/>
    <lineage>
        <taxon>Eukaryota</taxon>
        <taxon>Fungi</taxon>
        <taxon>Dikarya</taxon>
        <taxon>Basidiomycota</taxon>
        <taxon>Agaricomycotina</taxon>
        <taxon>Agaricomycetes</taxon>
        <taxon>Cantharellales</taxon>
        <taxon>Botryobasidiaceae</taxon>
        <taxon>Botryobasidium</taxon>
    </lineage>
</organism>
<sequence>MPTLADVPVETLVDNFVPFLDLRDLLALSCCNKFFAAVCADDLLWKRKLRTEYNFTIADARDTGFKRIYKGIRNPKVFVWGDYGQHRLGLPESITKEKFRGMGGVPYPHELQIDARVVALAAGGWSFHALDDAGNIHVWGRLSGEGLIGTDDGEFYDPAQVARTPHRLELPTSFRSISCGRALMVALDAQSHVWVFRSWGSPFRLAPSMFGSDRVVQVEAGWEFASILTESGSVYAVWPFDGKLQDLTVVREMHIESEENTDDTPKAIARDNVIPCAHWEADIIPLELPRLPKLPVLSRDESGTAEAEPRVVKIAAGDQFLVALTNQGHVLKFNLRNYVDVEVDENDDDNLPTMFVEGPEKPTWEYLPAFSEADQVRSQPAFSGQDKVVPDKLKFNHISAHFKTFFAYSTGAHSVVLIGKNETTARDAPHIIPSLQNRSVVSVVLGDYHFGALTSGGELFTWGQYSNGALGLGDPHDIPYGTPGGYATTGHRGRVTDVVEPTRVRFDWDEGEGSSAEGRRGEKFCFAATASGWHVGALVIELKGDGPEGGARKEAHSPKRRKTEEGAKPGPSGGGSQAEQSHAYESPPFLPFIMRRGLAAGPMGPGARAGRARGEVTEPPAE</sequence>
<proteinExistence type="predicted"/>
<dbReference type="InterPro" id="IPR000408">
    <property type="entry name" value="Reg_chr_condens"/>
</dbReference>
<dbReference type="GO" id="GO:0005737">
    <property type="term" value="C:cytoplasm"/>
    <property type="evidence" value="ECO:0007669"/>
    <property type="project" value="TreeGrafter"/>
</dbReference>
<feature type="repeat" description="RCC1" evidence="1">
    <location>
        <begin position="75"/>
        <end position="133"/>
    </location>
</feature>
<dbReference type="SUPFAM" id="SSF50985">
    <property type="entry name" value="RCC1/BLIP-II"/>
    <property type="match status" value="1"/>
</dbReference>
<dbReference type="HOGENOM" id="CLU_017519_1_0_1"/>
<accession>A0A067MPK8</accession>
<dbReference type="OrthoDB" id="61110at2759"/>
<dbReference type="InterPro" id="IPR009091">
    <property type="entry name" value="RCC1/BLIP-II"/>
</dbReference>